<comment type="subcellular location">
    <subcellularLocation>
        <location evidence="3">Chromosome</location>
        <location evidence="3">Centromere</location>
    </subcellularLocation>
    <subcellularLocation>
        <location evidence="2">Cytoplasm</location>
        <location evidence="2">Cytoskeleton</location>
        <location evidence="2">Spindle</location>
    </subcellularLocation>
    <subcellularLocation>
        <location evidence="1">Nucleus</location>
    </subcellularLocation>
</comment>
<keyword evidence="10" id="KW-0159">Chromosome partition</keyword>
<dbReference type="GO" id="GO:0000775">
    <property type="term" value="C:chromosome, centromeric region"/>
    <property type="evidence" value="ECO:0007669"/>
    <property type="project" value="UniProtKB-SubCell"/>
</dbReference>
<evidence type="ECO:0000256" key="1">
    <source>
        <dbReference type="ARBA" id="ARBA00004123"/>
    </source>
</evidence>
<evidence type="ECO:0000256" key="10">
    <source>
        <dbReference type="ARBA" id="ARBA00022829"/>
    </source>
</evidence>
<sequence length="157" mass="18102">MTGSSKSKPPVDLSLQAVLIFQTDKDMHSVENRLASFDQWPLTGDCMCTPERMAEAGFYYCPTENEPDLARCYVCFKELDGWDPSDDPSKEHSRSVNCEFVRLGKKAREMTAVDYMHLEKARTKNRANKFVELHQTEVAEAVRKVTYELGKVRRKMR</sequence>
<keyword evidence="12" id="KW-0832">Ubl conjugation</keyword>
<dbReference type="AlphaFoldDB" id="A0A0C9SCH8"/>
<gene>
    <name evidence="18" type="ORF">V5799_020997</name>
</gene>
<keyword evidence="5" id="KW-0963">Cytoplasm</keyword>
<dbReference type="CDD" id="cd00022">
    <property type="entry name" value="BIR"/>
    <property type="match status" value="1"/>
</dbReference>
<dbReference type="EMBL" id="JARKHS020000018">
    <property type="protein sequence ID" value="KAK8789236.1"/>
    <property type="molecule type" value="Genomic_DNA"/>
</dbReference>
<evidence type="ECO:0000256" key="4">
    <source>
        <dbReference type="ARBA" id="ARBA00006672"/>
    </source>
</evidence>
<reference evidence="18" key="4">
    <citation type="submission" date="2024-02" db="EMBL/GenBank/DDBJ databases">
        <authorList>
            <person name="Mcdaniel E.A."/>
            <person name="Celebi F.M."/>
            <person name="Reiter T."/>
            <person name="Weiss E.C."/>
            <person name="Chou S."/>
        </authorList>
    </citation>
    <scope>NUCLEOTIDE SEQUENCE</scope>
    <source>
        <strain evidence="18">F_SG_1</strain>
        <tissue evidence="18">Salivary glands</tissue>
    </source>
</reference>
<dbReference type="Gene3D" id="1.10.1170.10">
    <property type="entry name" value="Inhibitor Of Apoptosis Protein (2mihbC-IAP-1), Chain A"/>
    <property type="match status" value="1"/>
</dbReference>
<evidence type="ECO:0000256" key="3">
    <source>
        <dbReference type="ARBA" id="ARBA00004584"/>
    </source>
</evidence>
<dbReference type="SMART" id="SM00238">
    <property type="entry name" value="BIR"/>
    <property type="match status" value="1"/>
</dbReference>
<evidence type="ECO:0000313" key="17">
    <source>
        <dbReference type="EMBL" id="JAG90358.1"/>
    </source>
</evidence>
<evidence type="ECO:0000256" key="7">
    <source>
        <dbReference type="ARBA" id="ARBA00022618"/>
    </source>
</evidence>
<comment type="similarity">
    <text evidence="4">Belongs to the IAP family.</text>
</comment>
<accession>A0A0C9SCH8</accession>
<dbReference type="Pfam" id="PF00653">
    <property type="entry name" value="BIR"/>
    <property type="match status" value="1"/>
</dbReference>
<dbReference type="GO" id="GO:0005634">
    <property type="term" value="C:nucleus"/>
    <property type="evidence" value="ECO:0007669"/>
    <property type="project" value="UniProtKB-SubCell"/>
</dbReference>
<evidence type="ECO:0000256" key="15">
    <source>
        <dbReference type="ARBA" id="ARBA00023306"/>
    </source>
</evidence>
<dbReference type="InterPro" id="IPR001370">
    <property type="entry name" value="BIR_rpt"/>
</dbReference>
<evidence type="ECO:0000256" key="14">
    <source>
        <dbReference type="ARBA" id="ARBA00023242"/>
    </source>
</evidence>
<keyword evidence="8" id="KW-0479">Metal-binding</keyword>
<evidence type="ECO:0000256" key="12">
    <source>
        <dbReference type="ARBA" id="ARBA00022843"/>
    </source>
</evidence>
<evidence type="ECO:0000256" key="8">
    <source>
        <dbReference type="ARBA" id="ARBA00022723"/>
    </source>
</evidence>
<evidence type="ECO:0000256" key="6">
    <source>
        <dbReference type="ARBA" id="ARBA00022553"/>
    </source>
</evidence>
<evidence type="ECO:0000313" key="19">
    <source>
        <dbReference type="Proteomes" id="UP001321473"/>
    </source>
</evidence>
<keyword evidence="7" id="KW-0132">Cell division</keyword>
<evidence type="ECO:0000256" key="16">
    <source>
        <dbReference type="ARBA" id="ARBA00023328"/>
    </source>
</evidence>
<evidence type="ECO:0000256" key="5">
    <source>
        <dbReference type="ARBA" id="ARBA00022490"/>
    </source>
</evidence>
<keyword evidence="15" id="KW-0131">Cell cycle</keyword>
<reference evidence="17" key="1">
    <citation type="journal article" date="2015" name="PLoS ONE">
        <title>An Insight into the Sialome of the Lone Star Tick, Amblyomma americanum, with a Glimpse on Its Time Dependent Gene Expression.</title>
        <authorList>
            <person name="Karim S."/>
            <person name="Ribeiro J.M."/>
        </authorList>
    </citation>
    <scope>NUCLEOTIDE SEQUENCE</scope>
    <source>
        <tissue evidence="17">Salivary gland</tissue>
    </source>
</reference>
<dbReference type="FunFam" id="1.10.1170.10:FF:000009">
    <property type="entry name" value="Baculoviral IAP repeat-containing protein 5"/>
    <property type="match status" value="1"/>
</dbReference>
<keyword evidence="11" id="KW-0862">Zinc</keyword>
<dbReference type="GO" id="GO:0005819">
    <property type="term" value="C:spindle"/>
    <property type="evidence" value="ECO:0007669"/>
    <property type="project" value="UniProtKB-SubCell"/>
</dbReference>
<reference evidence="18" key="3">
    <citation type="submission" date="2023-03" db="EMBL/GenBank/DDBJ databases">
        <authorList>
            <person name="Thuy-Boun P."/>
        </authorList>
    </citation>
    <scope>NUCLEOTIDE SEQUENCE</scope>
    <source>
        <strain evidence="18">F_SG_1</strain>
        <tissue evidence="18">Salivary glands</tissue>
    </source>
</reference>
<dbReference type="Proteomes" id="UP001321473">
    <property type="component" value="Unassembled WGS sequence"/>
</dbReference>
<keyword evidence="19" id="KW-1185">Reference proteome</keyword>
<dbReference type="GO" id="GO:0051301">
    <property type="term" value="P:cell division"/>
    <property type="evidence" value="ECO:0007669"/>
    <property type="project" value="UniProtKB-KW"/>
</dbReference>
<dbReference type="PANTHER" id="PTHR46771:SF5">
    <property type="entry name" value="DETERIN"/>
    <property type="match status" value="1"/>
</dbReference>
<name>A0A0C9SCH8_AMBAM</name>
<evidence type="ECO:0000256" key="11">
    <source>
        <dbReference type="ARBA" id="ARBA00022833"/>
    </source>
</evidence>
<organism evidence="17">
    <name type="scientific">Amblyomma americanum</name>
    <name type="common">Lone star tick</name>
    <dbReference type="NCBI Taxonomy" id="6943"/>
    <lineage>
        <taxon>Eukaryota</taxon>
        <taxon>Metazoa</taxon>
        <taxon>Ecdysozoa</taxon>
        <taxon>Arthropoda</taxon>
        <taxon>Chelicerata</taxon>
        <taxon>Arachnida</taxon>
        <taxon>Acari</taxon>
        <taxon>Parasitiformes</taxon>
        <taxon>Ixodida</taxon>
        <taxon>Ixodoidea</taxon>
        <taxon>Ixodidae</taxon>
        <taxon>Amblyomminae</taxon>
        <taxon>Amblyomma</taxon>
    </lineage>
</organism>
<dbReference type="PROSITE" id="PS50143">
    <property type="entry name" value="BIR_REPEAT_2"/>
    <property type="match status" value="1"/>
</dbReference>
<dbReference type="EMBL" id="GBZX01002382">
    <property type="protein sequence ID" value="JAG90358.1"/>
    <property type="molecule type" value="mRNA"/>
</dbReference>
<keyword evidence="6" id="KW-0597">Phosphoprotein</keyword>
<dbReference type="PANTHER" id="PTHR46771">
    <property type="entry name" value="DETERIN"/>
    <property type="match status" value="1"/>
</dbReference>
<dbReference type="SUPFAM" id="SSF57924">
    <property type="entry name" value="Inhibitor of apoptosis (IAP) repeat"/>
    <property type="match status" value="1"/>
</dbReference>
<proteinExistence type="evidence at transcript level"/>
<dbReference type="GO" id="GO:0046872">
    <property type="term" value="F:metal ion binding"/>
    <property type="evidence" value="ECO:0007669"/>
    <property type="project" value="UniProtKB-KW"/>
</dbReference>
<evidence type="ECO:0000256" key="9">
    <source>
        <dbReference type="ARBA" id="ARBA00022776"/>
    </source>
</evidence>
<reference evidence="18 19" key="2">
    <citation type="journal article" date="2023" name="Arcadia Sci">
        <title>De novo assembly of a long-read Amblyomma americanum tick genome.</title>
        <authorList>
            <person name="Chou S."/>
            <person name="Poskanzer K.E."/>
            <person name="Rollins M."/>
            <person name="Thuy-Boun P.S."/>
        </authorList>
    </citation>
    <scope>NUCLEOTIDE SEQUENCE [LARGE SCALE GENOMIC DNA]</scope>
    <source>
        <strain evidence="18">F_SG_1</strain>
        <tissue evidence="18">Salivary glands</tissue>
    </source>
</reference>
<evidence type="ECO:0000256" key="2">
    <source>
        <dbReference type="ARBA" id="ARBA00004186"/>
    </source>
</evidence>
<keyword evidence="14" id="KW-0539">Nucleus</keyword>
<keyword evidence="16" id="KW-0137">Centromere</keyword>
<evidence type="ECO:0000256" key="13">
    <source>
        <dbReference type="ARBA" id="ARBA00023212"/>
    </source>
</evidence>
<dbReference type="InterPro" id="IPR051190">
    <property type="entry name" value="Baculoviral_IAP"/>
</dbReference>
<keyword evidence="13" id="KW-0206">Cytoskeleton</keyword>
<dbReference type="GO" id="GO:0007059">
    <property type="term" value="P:chromosome segregation"/>
    <property type="evidence" value="ECO:0007669"/>
    <property type="project" value="UniProtKB-KW"/>
</dbReference>
<protein>
    <submittedName>
        <fullName evidence="17">Putative apoptosis inhibitor iap1</fullName>
    </submittedName>
</protein>
<evidence type="ECO:0000313" key="18">
    <source>
        <dbReference type="EMBL" id="KAK8789236.1"/>
    </source>
</evidence>
<keyword evidence="9" id="KW-0498">Mitosis</keyword>